<feature type="chain" id="PRO_5002434662" evidence="1">
    <location>
        <begin position="24"/>
        <end position="69"/>
    </location>
</feature>
<accession>A0A0E9W6D3</accession>
<reference evidence="2" key="1">
    <citation type="submission" date="2014-11" db="EMBL/GenBank/DDBJ databases">
        <authorList>
            <person name="Amaro Gonzalez C."/>
        </authorList>
    </citation>
    <scope>NUCLEOTIDE SEQUENCE</scope>
</reference>
<name>A0A0E9W6D3_ANGAN</name>
<protein>
    <submittedName>
        <fullName evidence="2">Uncharacterized protein</fullName>
    </submittedName>
</protein>
<sequence>MMSFSKLNLLISSHAVLLGVLFSLENRMNLHVYLSDMEGQHLILSQAIVSGCICSFQPSLFQYIQQATC</sequence>
<dbReference type="EMBL" id="GBXM01022721">
    <property type="protein sequence ID" value="JAH85856.1"/>
    <property type="molecule type" value="Transcribed_RNA"/>
</dbReference>
<feature type="signal peptide" evidence="1">
    <location>
        <begin position="1"/>
        <end position="23"/>
    </location>
</feature>
<dbReference type="AlphaFoldDB" id="A0A0E9W6D3"/>
<proteinExistence type="predicted"/>
<evidence type="ECO:0000256" key="1">
    <source>
        <dbReference type="SAM" id="SignalP"/>
    </source>
</evidence>
<keyword evidence="1" id="KW-0732">Signal</keyword>
<evidence type="ECO:0000313" key="2">
    <source>
        <dbReference type="EMBL" id="JAH85856.1"/>
    </source>
</evidence>
<organism evidence="2">
    <name type="scientific">Anguilla anguilla</name>
    <name type="common">European freshwater eel</name>
    <name type="synonym">Muraena anguilla</name>
    <dbReference type="NCBI Taxonomy" id="7936"/>
    <lineage>
        <taxon>Eukaryota</taxon>
        <taxon>Metazoa</taxon>
        <taxon>Chordata</taxon>
        <taxon>Craniata</taxon>
        <taxon>Vertebrata</taxon>
        <taxon>Euteleostomi</taxon>
        <taxon>Actinopterygii</taxon>
        <taxon>Neopterygii</taxon>
        <taxon>Teleostei</taxon>
        <taxon>Anguilliformes</taxon>
        <taxon>Anguillidae</taxon>
        <taxon>Anguilla</taxon>
    </lineage>
</organism>
<reference evidence="2" key="2">
    <citation type="journal article" date="2015" name="Fish Shellfish Immunol.">
        <title>Early steps in the European eel (Anguilla anguilla)-Vibrio vulnificus interaction in the gills: Role of the RtxA13 toxin.</title>
        <authorList>
            <person name="Callol A."/>
            <person name="Pajuelo D."/>
            <person name="Ebbesson L."/>
            <person name="Teles M."/>
            <person name="MacKenzie S."/>
            <person name="Amaro C."/>
        </authorList>
    </citation>
    <scope>NUCLEOTIDE SEQUENCE</scope>
</reference>